<feature type="region of interest" description="Disordered" evidence="2">
    <location>
        <begin position="113"/>
        <end position="138"/>
    </location>
</feature>
<evidence type="ECO:0000313" key="4">
    <source>
        <dbReference type="Proteomes" id="UP000266673"/>
    </source>
</evidence>
<evidence type="ECO:0000313" key="3">
    <source>
        <dbReference type="EMBL" id="RIB19145.1"/>
    </source>
</evidence>
<name>A0A397V9N2_9GLOM</name>
<keyword evidence="1" id="KW-0175">Coiled coil</keyword>
<dbReference type="AlphaFoldDB" id="A0A397V9N2"/>
<accession>A0A397V9N2</accession>
<evidence type="ECO:0000256" key="1">
    <source>
        <dbReference type="SAM" id="Coils"/>
    </source>
</evidence>
<comment type="caution">
    <text evidence="3">The sequence shown here is derived from an EMBL/GenBank/DDBJ whole genome shotgun (WGS) entry which is preliminary data.</text>
</comment>
<dbReference type="Proteomes" id="UP000266673">
    <property type="component" value="Unassembled WGS sequence"/>
</dbReference>
<gene>
    <name evidence="3" type="ORF">C2G38_2182609</name>
</gene>
<reference evidence="3 4" key="1">
    <citation type="submission" date="2018-06" db="EMBL/GenBank/DDBJ databases">
        <title>Comparative genomics reveals the genomic features of Rhizophagus irregularis, R. cerebriforme, R. diaphanum and Gigaspora rosea, and their symbiotic lifestyle signature.</title>
        <authorList>
            <person name="Morin E."/>
            <person name="San Clemente H."/>
            <person name="Chen E.C.H."/>
            <person name="De La Providencia I."/>
            <person name="Hainaut M."/>
            <person name="Kuo A."/>
            <person name="Kohler A."/>
            <person name="Murat C."/>
            <person name="Tang N."/>
            <person name="Roy S."/>
            <person name="Loubradou J."/>
            <person name="Henrissat B."/>
            <person name="Grigoriev I.V."/>
            <person name="Corradi N."/>
            <person name="Roux C."/>
            <person name="Martin F.M."/>
        </authorList>
    </citation>
    <scope>NUCLEOTIDE SEQUENCE [LARGE SCALE GENOMIC DNA]</scope>
    <source>
        <strain evidence="3 4">DAOM 194757</strain>
    </source>
</reference>
<protein>
    <submittedName>
        <fullName evidence="3">Uncharacterized protein</fullName>
    </submittedName>
</protein>
<dbReference type="OrthoDB" id="2327721at2759"/>
<keyword evidence="4" id="KW-1185">Reference proteome</keyword>
<dbReference type="EMBL" id="QKWP01000492">
    <property type="protein sequence ID" value="RIB19145.1"/>
    <property type="molecule type" value="Genomic_DNA"/>
</dbReference>
<evidence type="ECO:0000256" key="2">
    <source>
        <dbReference type="SAM" id="MobiDB-lite"/>
    </source>
</evidence>
<sequence length="138" mass="15837">MPVSANAKFHIGLVPQRWYIDTIENLTFNKPTIATVLNGNLSTLEFNNQIEFSHLETLNLAVSTGQAEELYKIHSKLIKEMEDEIARKTRKNLDQDNDLTEFTKFARTVSNPIGIKPKEQKSKRKKAFNNVMNMGKKE</sequence>
<feature type="coiled-coil region" evidence="1">
    <location>
        <begin position="71"/>
        <end position="98"/>
    </location>
</feature>
<proteinExistence type="predicted"/>
<organism evidence="3 4">
    <name type="scientific">Gigaspora rosea</name>
    <dbReference type="NCBI Taxonomy" id="44941"/>
    <lineage>
        <taxon>Eukaryota</taxon>
        <taxon>Fungi</taxon>
        <taxon>Fungi incertae sedis</taxon>
        <taxon>Mucoromycota</taxon>
        <taxon>Glomeromycotina</taxon>
        <taxon>Glomeromycetes</taxon>
        <taxon>Diversisporales</taxon>
        <taxon>Gigasporaceae</taxon>
        <taxon>Gigaspora</taxon>
    </lineage>
</organism>